<dbReference type="InterPro" id="IPR012093">
    <property type="entry name" value="Pirin"/>
</dbReference>
<feature type="binding site" evidence="2">
    <location>
        <position position="107"/>
    </location>
    <ligand>
        <name>Fe cation</name>
        <dbReference type="ChEBI" id="CHEBI:24875"/>
    </ligand>
</feature>
<comment type="similarity">
    <text evidence="1 3">Belongs to the pirin family.</text>
</comment>
<dbReference type="EMBL" id="SSWX01000036">
    <property type="protein sequence ID" value="THJ30741.1"/>
    <property type="molecule type" value="Genomic_DNA"/>
</dbReference>
<organism evidence="6 7">
    <name type="scientific">Lampropedia aestuarii</name>
    <dbReference type="NCBI Taxonomy" id="2562762"/>
    <lineage>
        <taxon>Bacteria</taxon>
        <taxon>Pseudomonadati</taxon>
        <taxon>Pseudomonadota</taxon>
        <taxon>Betaproteobacteria</taxon>
        <taxon>Burkholderiales</taxon>
        <taxon>Comamonadaceae</taxon>
        <taxon>Lampropedia</taxon>
    </lineage>
</organism>
<dbReference type="Proteomes" id="UP000306236">
    <property type="component" value="Unassembled WGS sequence"/>
</dbReference>
<feature type="binding site" evidence="2">
    <location>
        <position position="61"/>
    </location>
    <ligand>
        <name>Fe cation</name>
        <dbReference type="ChEBI" id="CHEBI:24875"/>
    </ligand>
</feature>
<dbReference type="InterPro" id="IPR053186">
    <property type="entry name" value="QDO-related"/>
</dbReference>
<dbReference type="InterPro" id="IPR011051">
    <property type="entry name" value="RmlC_Cupin_sf"/>
</dbReference>
<reference evidence="6 7" key="1">
    <citation type="submission" date="2019-04" db="EMBL/GenBank/DDBJ databases">
        <title>Lampropedia sp YIM MLB12 draf genome.</title>
        <authorList>
            <person name="Wang Y.-X."/>
        </authorList>
    </citation>
    <scope>NUCLEOTIDE SEQUENCE [LARGE SCALE GENOMIC DNA]</scope>
    <source>
        <strain evidence="6 7">YIM MLB12</strain>
    </source>
</reference>
<dbReference type="PIRSF" id="PIRSF006232">
    <property type="entry name" value="Pirin"/>
    <property type="match status" value="1"/>
</dbReference>
<protein>
    <submittedName>
        <fullName evidence="6">Pirin family protein</fullName>
    </submittedName>
</protein>
<name>A0A4S5BJD7_9BURK</name>
<evidence type="ECO:0000313" key="6">
    <source>
        <dbReference type="EMBL" id="THJ30741.1"/>
    </source>
</evidence>
<feature type="binding site" evidence="2">
    <location>
        <position position="63"/>
    </location>
    <ligand>
        <name>Fe cation</name>
        <dbReference type="ChEBI" id="CHEBI:24875"/>
    </ligand>
</feature>
<evidence type="ECO:0000256" key="3">
    <source>
        <dbReference type="RuleBase" id="RU003457"/>
    </source>
</evidence>
<dbReference type="GO" id="GO:0046872">
    <property type="term" value="F:metal ion binding"/>
    <property type="evidence" value="ECO:0007669"/>
    <property type="project" value="UniProtKB-KW"/>
</dbReference>
<dbReference type="InterPro" id="IPR008778">
    <property type="entry name" value="Pirin_C_dom"/>
</dbReference>
<keyword evidence="7" id="KW-1185">Reference proteome</keyword>
<dbReference type="PANTHER" id="PTHR43594:SF1">
    <property type="entry name" value="QUERCETIN 2,3-DIOXYGENASE PA2418-RELATED"/>
    <property type="match status" value="1"/>
</dbReference>
<dbReference type="CDD" id="cd02247">
    <property type="entry name" value="cupin_pirin_C"/>
    <property type="match status" value="1"/>
</dbReference>
<feature type="domain" description="Pirin N-terminal" evidence="4">
    <location>
        <begin position="21"/>
        <end position="127"/>
    </location>
</feature>
<evidence type="ECO:0000259" key="4">
    <source>
        <dbReference type="Pfam" id="PF02678"/>
    </source>
</evidence>
<gene>
    <name evidence="6" type="ORF">E8K88_17325</name>
</gene>
<dbReference type="AlphaFoldDB" id="A0A4S5BJD7"/>
<sequence length="291" mass="31682">MKNIQGIYSAPSPHWVGNGFPVRSLFSYNDHGKSLSPFLLLDHAQPTDFTPTDKPRGIGVHPHRGFETVTIVYQGEVEHRDSTGAGGLIGPGDVQWMTAGAGILHEEFHSRAFTKTGGRIEMVQLWVNLPAKDKMVEPGYQTLLSQDIPHVPLDNDAGHLRVIAGRYEGKAGPARTFSEMDVWDVHLKANHSVTLSSPAGRTLALVVLHGTVLVNDAEVVREGQLVQLSRDDSLVQLESNSDAVVLWLSGEPIEEPVVGYGPFVMNTEAEIRQAFVDFKGGKFGQMTSVAA</sequence>
<dbReference type="InterPro" id="IPR014710">
    <property type="entry name" value="RmlC-like_jellyroll"/>
</dbReference>
<dbReference type="RefSeq" id="WP_136407938.1">
    <property type="nucleotide sequence ID" value="NZ_SSWX01000036.1"/>
</dbReference>
<dbReference type="PANTHER" id="PTHR43594">
    <property type="entry name" value="QUERCETIN 2,3-DIOXYGENASE"/>
    <property type="match status" value="1"/>
</dbReference>
<accession>A0A4S5BJD7</accession>
<dbReference type="Gene3D" id="2.60.120.10">
    <property type="entry name" value="Jelly Rolls"/>
    <property type="match status" value="2"/>
</dbReference>
<proteinExistence type="inferred from homology"/>
<dbReference type="Pfam" id="PF02678">
    <property type="entry name" value="Pirin"/>
    <property type="match status" value="1"/>
</dbReference>
<evidence type="ECO:0000256" key="2">
    <source>
        <dbReference type="PIRSR" id="PIRSR006232-1"/>
    </source>
</evidence>
<comment type="caution">
    <text evidence="6">The sequence shown here is derived from an EMBL/GenBank/DDBJ whole genome shotgun (WGS) entry which is preliminary data.</text>
</comment>
<keyword evidence="2" id="KW-0479">Metal-binding</keyword>
<comment type="cofactor">
    <cofactor evidence="2">
        <name>Fe cation</name>
        <dbReference type="ChEBI" id="CHEBI:24875"/>
    </cofactor>
    <text evidence="2">Binds 1 Fe cation per subunit.</text>
</comment>
<evidence type="ECO:0000313" key="7">
    <source>
        <dbReference type="Proteomes" id="UP000306236"/>
    </source>
</evidence>
<dbReference type="SUPFAM" id="SSF51182">
    <property type="entry name" value="RmlC-like cupins"/>
    <property type="match status" value="1"/>
</dbReference>
<feature type="domain" description="Pirin C-terminal" evidence="5">
    <location>
        <begin position="182"/>
        <end position="284"/>
    </location>
</feature>
<dbReference type="OrthoDB" id="321327at2"/>
<dbReference type="CDD" id="cd02909">
    <property type="entry name" value="cupin_pirin_N"/>
    <property type="match status" value="1"/>
</dbReference>
<evidence type="ECO:0000256" key="1">
    <source>
        <dbReference type="ARBA" id="ARBA00008416"/>
    </source>
</evidence>
<dbReference type="InterPro" id="IPR003829">
    <property type="entry name" value="Pirin_N_dom"/>
</dbReference>
<keyword evidence="2" id="KW-0408">Iron</keyword>
<evidence type="ECO:0000259" key="5">
    <source>
        <dbReference type="Pfam" id="PF05726"/>
    </source>
</evidence>
<dbReference type="Pfam" id="PF05726">
    <property type="entry name" value="Pirin_C"/>
    <property type="match status" value="1"/>
</dbReference>
<feature type="binding site" evidence="2">
    <location>
        <position position="105"/>
    </location>
    <ligand>
        <name>Fe cation</name>
        <dbReference type="ChEBI" id="CHEBI:24875"/>
    </ligand>
</feature>